<evidence type="ECO:0000256" key="1">
    <source>
        <dbReference type="SAM" id="Phobius"/>
    </source>
</evidence>
<dbReference type="EMBL" id="LFWA01000009">
    <property type="protein sequence ID" value="KTW29559.1"/>
    <property type="molecule type" value="Genomic_DNA"/>
</dbReference>
<keyword evidence="3" id="KW-1185">Reference proteome</keyword>
<dbReference type="GeneID" id="28940693"/>
<name>A0A0W4ZMG1_PNEJ7</name>
<proteinExistence type="predicted"/>
<reference evidence="3" key="1">
    <citation type="journal article" date="2016" name="Nat. Commun.">
        <title>Genome analysis of three Pneumocystis species reveals adaptation mechanisms to life exclusively in mammalian hosts.</title>
        <authorList>
            <person name="Ma L."/>
            <person name="Chen Z."/>
            <person name="Huang D.W."/>
            <person name="Kutty G."/>
            <person name="Ishihara M."/>
            <person name="Wang H."/>
            <person name="Abouelleil A."/>
            <person name="Bishop L."/>
            <person name="Davey E."/>
            <person name="Deng R."/>
            <person name="Deng X."/>
            <person name="Fan L."/>
            <person name="Fantoni G."/>
            <person name="Fitzgerald M."/>
            <person name="Gogineni E."/>
            <person name="Goldberg J.M."/>
            <person name="Handley G."/>
            <person name="Hu X."/>
            <person name="Huber C."/>
            <person name="Jiao X."/>
            <person name="Jones K."/>
            <person name="Levin J.Z."/>
            <person name="Liu Y."/>
            <person name="Macdonald P."/>
            <person name="Melnikov A."/>
            <person name="Raley C."/>
            <person name="Sassi M."/>
            <person name="Sherman B.T."/>
            <person name="Song X."/>
            <person name="Sykes S."/>
            <person name="Tran B."/>
            <person name="Walsh L."/>
            <person name="Xia Y."/>
            <person name="Yang J."/>
            <person name="Young S."/>
            <person name="Zeng Q."/>
            <person name="Zheng X."/>
            <person name="Stephens R."/>
            <person name="Nusbaum C."/>
            <person name="Birren B.W."/>
            <person name="Azadi P."/>
            <person name="Lempicki R.A."/>
            <person name="Cuomo C.A."/>
            <person name="Kovacs J.A."/>
        </authorList>
    </citation>
    <scope>NUCLEOTIDE SEQUENCE [LARGE SCALE GENOMIC DNA]</scope>
    <source>
        <strain evidence="3">RU7</strain>
    </source>
</reference>
<accession>A0A0W4ZMG1</accession>
<dbReference type="RefSeq" id="XP_018229390.1">
    <property type="nucleotide sequence ID" value="XM_018374438.1"/>
</dbReference>
<evidence type="ECO:0000313" key="3">
    <source>
        <dbReference type="Proteomes" id="UP000053447"/>
    </source>
</evidence>
<dbReference type="AlphaFoldDB" id="A0A0W4ZMG1"/>
<dbReference type="InterPro" id="IPR008942">
    <property type="entry name" value="ENTH_VHS"/>
</dbReference>
<protein>
    <submittedName>
        <fullName evidence="2">Uncharacterized protein</fullName>
    </submittedName>
</protein>
<evidence type="ECO:0000313" key="2">
    <source>
        <dbReference type="EMBL" id="KTW29559.1"/>
    </source>
</evidence>
<dbReference type="Proteomes" id="UP000053447">
    <property type="component" value="Unassembled WGS sequence"/>
</dbReference>
<feature type="transmembrane region" description="Helical" evidence="1">
    <location>
        <begin position="48"/>
        <end position="77"/>
    </location>
</feature>
<gene>
    <name evidence="2" type="ORF">T551_02175</name>
</gene>
<sequence length="87" mass="9614">METFEGILQGLWQARPPGVSGSKVQRLTQIAVQNVKSVMAAEHERGDIIVLVVYALIISTCAEILVCILGVFIWIYWIASASTFDFT</sequence>
<dbReference type="VEuPathDB" id="FungiDB:T551_02175"/>
<organism evidence="2 3">
    <name type="scientific">Pneumocystis jirovecii (strain RU7)</name>
    <name type="common">Human pneumocystis pneumonia agent</name>
    <dbReference type="NCBI Taxonomy" id="1408657"/>
    <lineage>
        <taxon>Eukaryota</taxon>
        <taxon>Fungi</taxon>
        <taxon>Dikarya</taxon>
        <taxon>Ascomycota</taxon>
        <taxon>Taphrinomycotina</taxon>
        <taxon>Pneumocystomycetes</taxon>
        <taxon>Pneumocystaceae</taxon>
        <taxon>Pneumocystis</taxon>
    </lineage>
</organism>
<dbReference type="Gene3D" id="1.25.40.90">
    <property type="match status" value="1"/>
</dbReference>
<comment type="caution">
    <text evidence="2">The sequence shown here is derived from an EMBL/GenBank/DDBJ whole genome shotgun (WGS) entry which is preliminary data.</text>
</comment>
<keyword evidence="1" id="KW-0472">Membrane</keyword>
<keyword evidence="1" id="KW-1133">Transmembrane helix</keyword>
<keyword evidence="1" id="KW-0812">Transmembrane</keyword>